<keyword evidence="4" id="KW-0472">Membrane</keyword>
<dbReference type="EMBL" id="FNDN01000006">
    <property type="protein sequence ID" value="SDI25189.1"/>
    <property type="molecule type" value="Genomic_DNA"/>
</dbReference>
<dbReference type="GO" id="GO:0005886">
    <property type="term" value="C:plasma membrane"/>
    <property type="evidence" value="ECO:0007669"/>
    <property type="project" value="UniProtKB-SubCell"/>
</dbReference>
<dbReference type="Gene3D" id="1.20.1250.20">
    <property type="entry name" value="MFS general substrate transporter like domains"/>
    <property type="match status" value="2"/>
</dbReference>
<keyword evidence="3" id="KW-1133">Transmembrane helix</keyword>
<dbReference type="PROSITE" id="PS50850">
    <property type="entry name" value="MFS"/>
    <property type="match status" value="1"/>
</dbReference>
<dbReference type="AlphaFoldDB" id="A0A1G8J1S5"/>
<dbReference type="Proteomes" id="UP000183263">
    <property type="component" value="Unassembled WGS sequence"/>
</dbReference>
<comment type="subcellular location">
    <subcellularLocation>
        <location evidence="1">Cell membrane</location>
        <topology evidence="1">Multi-pass membrane protein</topology>
    </subcellularLocation>
</comment>
<dbReference type="PANTHER" id="PTHR23542:SF1">
    <property type="entry name" value="MAJOR FACILITATOR SUPERFAMILY (MFS) PROFILE DOMAIN-CONTAINING PROTEIN"/>
    <property type="match status" value="1"/>
</dbReference>
<feature type="domain" description="Major facilitator superfamily (MFS) profile" evidence="5">
    <location>
        <begin position="213"/>
        <end position="400"/>
    </location>
</feature>
<evidence type="ECO:0000259" key="5">
    <source>
        <dbReference type="PROSITE" id="PS50850"/>
    </source>
</evidence>
<organism evidence="6 7">
    <name type="scientific">Rhodococcus triatomae</name>
    <dbReference type="NCBI Taxonomy" id="300028"/>
    <lineage>
        <taxon>Bacteria</taxon>
        <taxon>Bacillati</taxon>
        <taxon>Actinomycetota</taxon>
        <taxon>Actinomycetes</taxon>
        <taxon>Mycobacteriales</taxon>
        <taxon>Nocardiaceae</taxon>
        <taxon>Rhodococcus</taxon>
    </lineage>
</organism>
<accession>A0A1G8J1S5</accession>
<dbReference type="PANTHER" id="PTHR23542">
    <property type="match status" value="1"/>
</dbReference>
<evidence type="ECO:0000256" key="4">
    <source>
        <dbReference type="ARBA" id="ARBA00023136"/>
    </source>
</evidence>
<dbReference type="InterPro" id="IPR011701">
    <property type="entry name" value="MFS"/>
</dbReference>
<evidence type="ECO:0000256" key="3">
    <source>
        <dbReference type="ARBA" id="ARBA00022989"/>
    </source>
</evidence>
<reference evidence="6 7" key="1">
    <citation type="submission" date="2016-10" db="EMBL/GenBank/DDBJ databases">
        <authorList>
            <person name="de Groot N.N."/>
        </authorList>
    </citation>
    <scope>NUCLEOTIDE SEQUENCE [LARGE SCALE GENOMIC DNA]</scope>
    <source>
        <strain evidence="6 7">DSM 44892</strain>
    </source>
</reference>
<dbReference type="GO" id="GO:0022857">
    <property type="term" value="F:transmembrane transporter activity"/>
    <property type="evidence" value="ECO:0007669"/>
    <property type="project" value="InterPro"/>
</dbReference>
<dbReference type="Pfam" id="PF07690">
    <property type="entry name" value="MFS_1"/>
    <property type="match status" value="1"/>
</dbReference>
<gene>
    <name evidence="6" type="ORF">SAMN05444695_10638</name>
</gene>
<dbReference type="OrthoDB" id="9180256at2"/>
<dbReference type="RefSeq" id="WP_072740088.1">
    <property type="nucleotide sequence ID" value="NZ_CP048813.1"/>
</dbReference>
<dbReference type="InterPro" id="IPR036259">
    <property type="entry name" value="MFS_trans_sf"/>
</dbReference>
<name>A0A1G8J1S5_9NOCA</name>
<dbReference type="InterPro" id="IPR020846">
    <property type="entry name" value="MFS_dom"/>
</dbReference>
<evidence type="ECO:0000313" key="7">
    <source>
        <dbReference type="Proteomes" id="UP000183263"/>
    </source>
</evidence>
<proteinExistence type="predicted"/>
<dbReference type="SUPFAM" id="SSF103473">
    <property type="entry name" value="MFS general substrate transporter"/>
    <property type="match status" value="1"/>
</dbReference>
<evidence type="ECO:0000256" key="2">
    <source>
        <dbReference type="ARBA" id="ARBA00022692"/>
    </source>
</evidence>
<protein>
    <submittedName>
        <fullName evidence="6">Predicted arabinose efflux permease, MFS family</fullName>
    </submittedName>
</protein>
<sequence length="400" mass="40974">MIGHYRVIFAAPGSVAFSAAGFVARLPIAMVGIGIVTMLSELRGNYALAGALAAVFALANAVLTPVVSRAVDRYGQSRVLPVATAVSAIGIASMLLAVRLDAPDWALFVCVLPAGFMPTMGAMVRARWTEIYRGSGKLRTAFAFEAVLDEVCFIAGPVISVGLSVAVFPEAGPLAGMVLLVVGSTALVVQRGTEPPVHPRGTERATWVMRNPAMWMLVIVMVSMGTIFGVIDVSAIAVTRELGAPGSATLVLALFAGGSATAGLVFGTLDLVAPLHRQLLIAVGVLTVLMLPLLFVESIPAVAVAYVFAGAAVAPTMIVTMGLVERTVAASALTEGMTWTVAGLGVGVSAGSALAGQMIDRFDTTAGFAVAVVAAALASMVSAWLFVRPPAATAPHSSTR</sequence>
<keyword evidence="7" id="KW-1185">Reference proteome</keyword>
<keyword evidence="2" id="KW-0812">Transmembrane</keyword>
<evidence type="ECO:0000313" key="6">
    <source>
        <dbReference type="EMBL" id="SDI25189.1"/>
    </source>
</evidence>
<evidence type="ECO:0000256" key="1">
    <source>
        <dbReference type="ARBA" id="ARBA00004651"/>
    </source>
</evidence>